<evidence type="ECO:0000259" key="3">
    <source>
        <dbReference type="Pfam" id="PF02721"/>
    </source>
</evidence>
<dbReference type="PANTHER" id="PTHR47165">
    <property type="entry name" value="OS03G0429900 PROTEIN"/>
    <property type="match status" value="1"/>
</dbReference>
<dbReference type="PANTHER" id="PTHR47165:SF4">
    <property type="entry name" value="OS03G0429900 PROTEIN"/>
    <property type="match status" value="1"/>
</dbReference>
<dbReference type="Proteomes" id="UP001172457">
    <property type="component" value="Chromosome 2"/>
</dbReference>
<reference evidence="5" key="1">
    <citation type="submission" date="2023-03" db="EMBL/GenBank/DDBJ databases">
        <title>Chromosome-scale reference genome and RAD-based genetic map of yellow starthistle (Centaurea solstitialis) reveal putative structural variation and QTLs associated with invader traits.</title>
        <authorList>
            <person name="Reatini B."/>
            <person name="Cang F.A."/>
            <person name="Jiang Q."/>
            <person name="Mckibben M.T.W."/>
            <person name="Barker M.S."/>
            <person name="Rieseberg L.H."/>
            <person name="Dlugosch K.M."/>
        </authorList>
    </citation>
    <scope>NUCLEOTIDE SEQUENCE</scope>
    <source>
        <strain evidence="5">CAN-66</strain>
        <tissue evidence="5">Leaf</tissue>
    </source>
</reference>
<dbReference type="Pfam" id="PF02721">
    <property type="entry name" value="DUF223"/>
    <property type="match status" value="1"/>
</dbReference>
<dbReference type="InterPro" id="IPR003871">
    <property type="entry name" value="RFA1B/D_OB_1st"/>
</dbReference>
<dbReference type="CDD" id="cd04481">
    <property type="entry name" value="RPA1_DBD_B_like"/>
    <property type="match status" value="1"/>
</dbReference>
<keyword evidence="6" id="KW-1185">Reference proteome</keyword>
<dbReference type="AlphaFoldDB" id="A0AA38TJ91"/>
<dbReference type="SUPFAM" id="SSF50249">
    <property type="entry name" value="Nucleic acid-binding proteins"/>
    <property type="match status" value="2"/>
</dbReference>
<dbReference type="EMBL" id="JARYMX010000002">
    <property type="protein sequence ID" value="KAJ9561929.1"/>
    <property type="molecule type" value="Genomic_DNA"/>
</dbReference>
<proteinExistence type="predicted"/>
<feature type="region of interest" description="Disordered" evidence="2">
    <location>
        <begin position="348"/>
        <end position="370"/>
    </location>
</feature>
<comment type="caution">
    <text evidence="5">The sequence shown here is derived from an EMBL/GenBank/DDBJ whole genome shotgun (WGS) entry which is preliminary data.</text>
</comment>
<sequence length="670" mass="77293">MVSHSWTTNNHMTNRVLSFDMILSDEQHCSIHAKIPAKLIDTIKSQMMKGCVYRIHRFSILPYNTLYRRLHYDHFVEFLHETRIYASHIQPTAFDRHAFDLIPFGMLYSRVLNDKYLTDVIGVVREWGLLENQVGKVQSCNPEMRKVIISDISGVKLRLTLWGKLAKKYSNEYIRSYKDDKIIVILTSCKVRVFKGVPCLMTTIASQLYFNLPLDIVALYKDIEATPVSFQSEKMAIFTSQIFIVVYNKGTSYTIDVVIIGIDMFNDWKFVQCRTCLKKAMYKLYLRVTNSQEEMLCVLCNEAAIDLVDLTVDELLMKSNLEIDRFNLPPQYVRRFIVTKYHGDDINMPNKASNTTESGSSSILPQHGHDNCDVEEEDQTWLNNITNDECEMSAKSLWGPCIVDAPTTTSTSPSVVRCNHKVDDSGDSGNSKSEENGFEGEEVCEKVLTISPFGKKSERRRILQSWFPLRELQVLVPFADRSRTELHRSFHSSQHQSFFKLHLDQIQGLLQLSLPLSPLVHWHVLLHQTTLHPVVNIQQSAVTEARQLTEAHESPLVLPEGDVHNTMLWEFRWEVGQVGTEKIYLLLLALDRHLIVCEMREVDRVAYISLEDFQTVSEVAWFQNRALKVSDQSEKIIEIYVVQIGFSEHEVSEFSVRLAWVVHTDMELKE</sequence>
<evidence type="ECO:0000259" key="4">
    <source>
        <dbReference type="Pfam" id="PF16900"/>
    </source>
</evidence>
<dbReference type="Gene3D" id="2.40.50.140">
    <property type="entry name" value="Nucleic acid-binding proteins"/>
    <property type="match status" value="2"/>
</dbReference>
<evidence type="ECO:0000313" key="5">
    <source>
        <dbReference type="EMBL" id="KAJ9561929.1"/>
    </source>
</evidence>
<accession>A0AA38TJ91</accession>
<feature type="domain" description="Replication protein A OB" evidence="4">
    <location>
        <begin position="115"/>
        <end position="209"/>
    </location>
</feature>
<feature type="domain" description="Replication protein A 70 kDa DNA-binding subunit B/D first OB fold" evidence="3">
    <location>
        <begin position="4"/>
        <end position="85"/>
    </location>
</feature>
<feature type="compositionally biased region" description="Polar residues" evidence="2">
    <location>
        <begin position="350"/>
        <end position="364"/>
    </location>
</feature>
<feature type="region of interest" description="Disordered" evidence="2">
    <location>
        <begin position="413"/>
        <end position="438"/>
    </location>
</feature>
<name>A0AA38TJ91_9ASTR</name>
<organism evidence="5 6">
    <name type="scientific">Centaurea solstitialis</name>
    <name type="common">yellow star-thistle</name>
    <dbReference type="NCBI Taxonomy" id="347529"/>
    <lineage>
        <taxon>Eukaryota</taxon>
        <taxon>Viridiplantae</taxon>
        <taxon>Streptophyta</taxon>
        <taxon>Embryophyta</taxon>
        <taxon>Tracheophyta</taxon>
        <taxon>Spermatophyta</taxon>
        <taxon>Magnoliopsida</taxon>
        <taxon>eudicotyledons</taxon>
        <taxon>Gunneridae</taxon>
        <taxon>Pentapetalae</taxon>
        <taxon>asterids</taxon>
        <taxon>campanulids</taxon>
        <taxon>Asterales</taxon>
        <taxon>Asteraceae</taxon>
        <taxon>Carduoideae</taxon>
        <taxon>Cardueae</taxon>
        <taxon>Centaureinae</taxon>
        <taxon>Centaurea</taxon>
    </lineage>
</organism>
<dbReference type="Pfam" id="PF16900">
    <property type="entry name" value="REPA_OB_2"/>
    <property type="match status" value="1"/>
</dbReference>
<evidence type="ECO:0000256" key="2">
    <source>
        <dbReference type="SAM" id="MobiDB-lite"/>
    </source>
</evidence>
<keyword evidence="1" id="KW-0238">DNA-binding</keyword>
<dbReference type="GO" id="GO:0003677">
    <property type="term" value="F:DNA binding"/>
    <property type="evidence" value="ECO:0007669"/>
    <property type="project" value="UniProtKB-KW"/>
</dbReference>
<evidence type="ECO:0000256" key="1">
    <source>
        <dbReference type="ARBA" id="ARBA00023125"/>
    </source>
</evidence>
<gene>
    <name evidence="5" type="ORF">OSB04_007089</name>
</gene>
<dbReference type="InterPro" id="IPR031657">
    <property type="entry name" value="REPA_OB_2"/>
</dbReference>
<protein>
    <submittedName>
        <fullName evidence="5">Uncharacterized protein</fullName>
    </submittedName>
</protein>
<evidence type="ECO:0000313" key="6">
    <source>
        <dbReference type="Proteomes" id="UP001172457"/>
    </source>
</evidence>
<dbReference type="InterPro" id="IPR012340">
    <property type="entry name" value="NA-bd_OB-fold"/>
</dbReference>